<dbReference type="SUPFAM" id="SSF64288">
    <property type="entry name" value="Chorismate lyase-like"/>
    <property type="match status" value="1"/>
</dbReference>
<evidence type="ECO:0000256" key="3">
    <source>
        <dbReference type="ARBA" id="ARBA00023163"/>
    </source>
</evidence>
<keyword evidence="1" id="KW-0805">Transcription regulation</keyword>
<evidence type="ECO:0000313" key="5">
    <source>
        <dbReference type="EMBL" id="MFF0009615.1"/>
    </source>
</evidence>
<dbReference type="Proteomes" id="UP001601422">
    <property type="component" value="Unassembled WGS sequence"/>
</dbReference>
<dbReference type="RefSeq" id="WP_389835587.1">
    <property type="nucleotide sequence ID" value="NZ_JBIAJP010000021.1"/>
</dbReference>
<dbReference type="Gene3D" id="1.10.10.10">
    <property type="entry name" value="Winged helix-like DNA-binding domain superfamily/Winged helix DNA-binding domain"/>
    <property type="match status" value="1"/>
</dbReference>
<organism evidence="5 6">
    <name type="scientific">Streptomyces tibetensis</name>
    <dbReference type="NCBI Taxonomy" id="2382123"/>
    <lineage>
        <taxon>Bacteria</taxon>
        <taxon>Bacillati</taxon>
        <taxon>Actinomycetota</taxon>
        <taxon>Actinomycetes</taxon>
        <taxon>Kitasatosporales</taxon>
        <taxon>Streptomycetaceae</taxon>
        <taxon>Streptomyces</taxon>
    </lineage>
</organism>
<dbReference type="SMART" id="SM00345">
    <property type="entry name" value="HTH_GNTR"/>
    <property type="match status" value="1"/>
</dbReference>
<keyword evidence="2" id="KW-0238">DNA-binding</keyword>
<evidence type="ECO:0000313" key="6">
    <source>
        <dbReference type="Proteomes" id="UP001601422"/>
    </source>
</evidence>
<dbReference type="SUPFAM" id="SSF46785">
    <property type="entry name" value="Winged helix' DNA-binding domain"/>
    <property type="match status" value="1"/>
</dbReference>
<keyword evidence="3" id="KW-0804">Transcription</keyword>
<dbReference type="Pfam" id="PF00392">
    <property type="entry name" value="GntR"/>
    <property type="match status" value="1"/>
</dbReference>
<dbReference type="SMART" id="SM00866">
    <property type="entry name" value="UTRA"/>
    <property type="match status" value="1"/>
</dbReference>
<dbReference type="EMBL" id="JBIAJP010000021">
    <property type="protein sequence ID" value="MFF0009615.1"/>
    <property type="molecule type" value="Genomic_DNA"/>
</dbReference>
<dbReference type="PROSITE" id="PS50949">
    <property type="entry name" value="HTH_GNTR"/>
    <property type="match status" value="1"/>
</dbReference>
<name>A0ABW6N8Z4_9ACTN</name>
<protein>
    <submittedName>
        <fullName evidence="5">GntR family transcriptional regulator</fullName>
    </submittedName>
</protein>
<dbReference type="CDD" id="cd07377">
    <property type="entry name" value="WHTH_GntR"/>
    <property type="match status" value="1"/>
</dbReference>
<dbReference type="PANTHER" id="PTHR44846:SF17">
    <property type="entry name" value="GNTR-FAMILY TRANSCRIPTIONAL REGULATOR"/>
    <property type="match status" value="1"/>
</dbReference>
<dbReference type="InterPro" id="IPR028978">
    <property type="entry name" value="Chorismate_lyase_/UTRA_dom_sf"/>
</dbReference>
<dbReference type="InterPro" id="IPR036390">
    <property type="entry name" value="WH_DNA-bd_sf"/>
</dbReference>
<dbReference type="InterPro" id="IPR011663">
    <property type="entry name" value="UTRA"/>
</dbReference>
<dbReference type="InterPro" id="IPR000524">
    <property type="entry name" value="Tscrpt_reg_HTH_GntR"/>
</dbReference>
<dbReference type="InterPro" id="IPR050679">
    <property type="entry name" value="Bact_HTH_transcr_reg"/>
</dbReference>
<dbReference type="InterPro" id="IPR036388">
    <property type="entry name" value="WH-like_DNA-bd_sf"/>
</dbReference>
<accession>A0ABW6N8Z4</accession>
<dbReference type="Gene3D" id="3.40.1410.10">
    <property type="entry name" value="Chorismate lyase-like"/>
    <property type="match status" value="1"/>
</dbReference>
<evidence type="ECO:0000256" key="1">
    <source>
        <dbReference type="ARBA" id="ARBA00023015"/>
    </source>
</evidence>
<reference evidence="5 6" key="1">
    <citation type="submission" date="2024-10" db="EMBL/GenBank/DDBJ databases">
        <title>The Natural Products Discovery Center: Release of the First 8490 Sequenced Strains for Exploring Actinobacteria Biosynthetic Diversity.</title>
        <authorList>
            <person name="Kalkreuter E."/>
            <person name="Kautsar S.A."/>
            <person name="Yang D."/>
            <person name="Bader C.D."/>
            <person name="Teijaro C.N."/>
            <person name="Fluegel L."/>
            <person name="Davis C.M."/>
            <person name="Simpson J.R."/>
            <person name="Lauterbach L."/>
            <person name="Steele A.D."/>
            <person name="Gui C."/>
            <person name="Meng S."/>
            <person name="Li G."/>
            <person name="Viehrig K."/>
            <person name="Ye F."/>
            <person name="Su P."/>
            <person name="Kiefer A.F."/>
            <person name="Nichols A."/>
            <person name="Cepeda A.J."/>
            <person name="Yan W."/>
            <person name="Fan B."/>
            <person name="Jiang Y."/>
            <person name="Adhikari A."/>
            <person name="Zheng C.-J."/>
            <person name="Schuster L."/>
            <person name="Cowan T.M."/>
            <person name="Smanski M.J."/>
            <person name="Chevrette M.G."/>
            <person name="De Carvalho L.P.S."/>
            <person name="Shen B."/>
        </authorList>
    </citation>
    <scope>NUCLEOTIDE SEQUENCE [LARGE SCALE GENOMIC DNA]</scope>
    <source>
        <strain evidence="5 6">NPDC005497</strain>
    </source>
</reference>
<evidence type="ECO:0000259" key="4">
    <source>
        <dbReference type="PROSITE" id="PS50949"/>
    </source>
</evidence>
<proteinExistence type="predicted"/>
<comment type="caution">
    <text evidence="5">The sequence shown here is derived from an EMBL/GenBank/DDBJ whole genome shotgun (WGS) entry which is preliminary data.</text>
</comment>
<dbReference type="Pfam" id="PF07702">
    <property type="entry name" value="UTRA"/>
    <property type="match status" value="1"/>
</dbReference>
<sequence>MTSNRPAYRHVADQIRAAIDAGTYAPGASMPGDKTLADQYDTNRGTVGQAVRLLLAEGYLIKKGRNYAVSPLLNKILRDANVRYRKKFRETGPDGTRSVGAFASEVKAMGMQAMSEVTVDRVAPPAKVAELLGVSADEASAVSRARRMLADDTPVQLATSYIPGDIAFDSPLENHDTGAGGMISRLAEMGFPQSEITEEINVRTPTAEEVDRLGLPEDARVYELLHIARTAEGRIVEVAVHVMPTHQWTLRYGWEIDPAS</sequence>
<keyword evidence="6" id="KW-1185">Reference proteome</keyword>
<feature type="domain" description="HTH gntR-type" evidence="4">
    <location>
        <begin position="5"/>
        <end position="72"/>
    </location>
</feature>
<evidence type="ECO:0000256" key="2">
    <source>
        <dbReference type="ARBA" id="ARBA00023125"/>
    </source>
</evidence>
<gene>
    <name evidence="5" type="ORF">ACFYQT_40175</name>
</gene>
<dbReference type="PANTHER" id="PTHR44846">
    <property type="entry name" value="MANNOSYL-D-GLYCERATE TRANSPORT/METABOLISM SYSTEM REPRESSOR MNGR-RELATED"/>
    <property type="match status" value="1"/>
</dbReference>